<keyword evidence="5" id="KW-1185">Reference proteome</keyword>
<evidence type="ECO:0000256" key="1">
    <source>
        <dbReference type="SAM" id="Coils"/>
    </source>
</evidence>
<dbReference type="InterPro" id="IPR046744">
    <property type="entry name" value="DUF6794"/>
</dbReference>
<feature type="domain" description="DUF6794" evidence="2">
    <location>
        <begin position="374"/>
        <end position="460"/>
    </location>
</feature>
<dbReference type="AlphaFoldDB" id="A0AAU6P4F0"/>
<feature type="coiled-coil region" evidence="1">
    <location>
        <begin position="343"/>
        <end position="370"/>
    </location>
</feature>
<name>A0AAU6P4F0_9FLAO</name>
<dbReference type="EMBL" id="CP136924">
    <property type="protein sequence ID" value="WXA02396.1"/>
    <property type="molecule type" value="Genomic_DNA"/>
</dbReference>
<evidence type="ECO:0000313" key="4">
    <source>
        <dbReference type="EMBL" id="WXA12442.1"/>
    </source>
</evidence>
<organism evidence="4">
    <name type="scientific">Mangrovimonas cancribranchiae</name>
    <dbReference type="NCBI Taxonomy" id="3080055"/>
    <lineage>
        <taxon>Bacteria</taxon>
        <taxon>Pseudomonadati</taxon>
        <taxon>Bacteroidota</taxon>
        <taxon>Flavobacteriia</taxon>
        <taxon>Flavobacteriales</taxon>
        <taxon>Flavobacteriaceae</taxon>
        <taxon>Mangrovimonas</taxon>
    </lineage>
</organism>
<dbReference type="RefSeq" id="WP_338731448.1">
    <property type="nucleotide sequence ID" value="NZ_CP136924.1"/>
</dbReference>
<proteinExistence type="predicted"/>
<accession>A0AAU6P4F0</accession>
<dbReference type="Proteomes" id="UP001368318">
    <property type="component" value="Chromosome"/>
</dbReference>
<dbReference type="KEGG" id="mcaa:R3L15_09930"/>
<evidence type="ECO:0000259" key="2">
    <source>
        <dbReference type="Pfam" id="PF20594"/>
    </source>
</evidence>
<sequence length="478" mass="56796">MKKLLLFILTQIIFSNLYGQISSGMATISETFSSNGRYKLISYSYDDDFPNTIGESFIIKYDIYKRPDTIYKIDRSFDLYADYPFHTIVSNDGKKIMHLINNRYYKGKENNNVVIYKNGTLDKSYTSEEFIKCNKSVENCELFYQNKYEVINYKKSSYLVKSFKENASEEDKFLYDKYIFNKNDSIYVTDSRKKTTIYDLNNEKFLKNNLNFDSIFPNIKNYITTNSKINYYEYPFKYIIDLETKLTNEKLSKKISDISGLKFIPLKDSTFNKFKLYRIDIRGFLDKTGKFELDSINADTIFDKQKIKTFLKETQFKTDFIPKEVDKIYLKNFFGGYRNYDNKIAEQVTINEKEKRIEEYKRRLTLEIIDGIYIPKNLYECMTELDSILNFESKRKLMESENLWEYNSHMGGLGMWIRNNWGINGGSRLKKYFNDRKVGISGFGNDNISGIIIEFYNKWLNGNKESIKKWEKNNPKKK</sequence>
<dbReference type="Pfam" id="PF20594">
    <property type="entry name" value="DUF6794"/>
    <property type="match status" value="1"/>
</dbReference>
<keyword evidence="1" id="KW-0175">Coiled coil</keyword>
<protein>
    <submittedName>
        <fullName evidence="4">DUF6794 domain-containing protein</fullName>
    </submittedName>
</protein>
<evidence type="ECO:0000313" key="5">
    <source>
        <dbReference type="Proteomes" id="UP001368318"/>
    </source>
</evidence>
<evidence type="ECO:0000313" key="3">
    <source>
        <dbReference type="EMBL" id="WXA02396.1"/>
    </source>
</evidence>
<dbReference type="EMBL" id="CP136925">
    <property type="protein sequence ID" value="WXA12442.1"/>
    <property type="molecule type" value="Genomic_DNA"/>
</dbReference>
<reference evidence="4 5" key="1">
    <citation type="submission" date="2023-10" db="EMBL/GenBank/DDBJ databases">
        <title>Culture-based analysis of two novel bacteria associated with mangrove crab gills.</title>
        <authorList>
            <person name="Yang X."/>
            <person name="Garuglieri E."/>
            <person name="Van Goethem M.W."/>
            <person name="Fusi M."/>
            <person name="Marasco R."/>
            <person name="Daffonchio D.G."/>
        </authorList>
    </citation>
    <scope>NUCLEOTIDE SEQUENCE</scope>
    <source>
        <strain evidence="4">UG2-1</strain>
        <strain evidence="3">UG2-2</strain>
        <strain evidence="5">UG2_2</strain>
    </source>
</reference>
<gene>
    <name evidence="4" type="ORF">R3L15_09930</name>
    <name evidence="3" type="ORF">R3L16_11655</name>
</gene>